<feature type="region of interest" description="Disordered" evidence="1">
    <location>
        <begin position="100"/>
        <end position="125"/>
    </location>
</feature>
<accession>A0ABY4QZ43</accession>
<name>A0ABY4QZ43_9ACTN</name>
<dbReference type="EMBL" id="CP097332">
    <property type="protein sequence ID" value="UQX88679.1"/>
    <property type="molecule type" value="Genomic_DNA"/>
</dbReference>
<protein>
    <submittedName>
        <fullName evidence="3">VOC family protein</fullName>
    </submittedName>
</protein>
<dbReference type="InterPro" id="IPR004360">
    <property type="entry name" value="Glyas_Fos-R_dOase_dom"/>
</dbReference>
<dbReference type="SUPFAM" id="SSF54593">
    <property type="entry name" value="Glyoxalase/Bleomycin resistance protein/Dihydroxybiphenyl dioxygenase"/>
    <property type="match status" value="1"/>
</dbReference>
<keyword evidence="4" id="KW-1185">Reference proteome</keyword>
<dbReference type="InterPro" id="IPR037523">
    <property type="entry name" value="VOC_core"/>
</dbReference>
<reference evidence="3" key="2">
    <citation type="submission" date="2022-05" db="EMBL/GenBank/DDBJ databases">
        <authorList>
            <person name="Kim J.-S."/>
            <person name="Lee K."/>
            <person name="Suh M."/>
            <person name="Eom M."/>
            <person name="Kim J.-S."/>
            <person name="Kim D.-S."/>
            <person name="Ko S.-H."/>
            <person name="Shin Y."/>
            <person name="Lee J.-S."/>
        </authorList>
    </citation>
    <scope>NUCLEOTIDE SEQUENCE</scope>
    <source>
        <strain evidence="3">N237</strain>
    </source>
</reference>
<evidence type="ECO:0000259" key="2">
    <source>
        <dbReference type="PROSITE" id="PS51819"/>
    </source>
</evidence>
<reference evidence="3" key="1">
    <citation type="journal article" date="2018" name="Int. J. Syst. Evol. Microbiol.">
        <title>Jatrophihabitans telluris sp. nov., isolated from sediment soil of lava forest wetlands and the emended description of the genus Jatrophihabitans.</title>
        <authorList>
            <person name="Lee K.C."/>
            <person name="Suh M.K."/>
            <person name="Eom M.K."/>
            <person name="Kim K.K."/>
            <person name="Kim J.S."/>
            <person name="Kim D.S."/>
            <person name="Ko S.H."/>
            <person name="Shin Y.K."/>
            <person name="Lee J.S."/>
        </authorList>
    </citation>
    <scope>NUCLEOTIDE SEQUENCE</scope>
    <source>
        <strain evidence="3">N237</strain>
    </source>
</reference>
<dbReference type="PROSITE" id="PS51819">
    <property type="entry name" value="VOC"/>
    <property type="match status" value="1"/>
</dbReference>
<dbReference type="RefSeq" id="WP_249772390.1">
    <property type="nucleotide sequence ID" value="NZ_CP097332.1"/>
</dbReference>
<feature type="domain" description="VOC" evidence="2">
    <location>
        <begin position="2"/>
        <end position="111"/>
    </location>
</feature>
<dbReference type="CDD" id="cd06587">
    <property type="entry name" value="VOC"/>
    <property type="match status" value="1"/>
</dbReference>
<evidence type="ECO:0000256" key="1">
    <source>
        <dbReference type="SAM" id="MobiDB-lite"/>
    </source>
</evidence>
<proteinExistence type="predicted"/>
<dbReference type="Gene3D" id="3.10.180.10">
    <property type="entry name" value="2,3-Dihydroxybiphenyl 1,2-Dioxygenase, domain 1"/>
    <property type="match status" value="1"/>
</dbReference>
<dbReference type="Proteomes" id="UP001056336">
    <property type="component" value="Chromosome"/>
</dbReference>
<dbReference type="Pfam" id="PF00903">
    <property type="entry name" value="Glyoxalase"/>
    <property type="match status" value="1"/>
</dbReference>
<organism evidence="3 4">
    <name type="scientific">Jatrophihabitans telluris</name>
    <dbReference type="NCBI Taxonomy" id="2038343"/>
    <lineage>
        <taxon>Bacteria</taxon>
        <taxon>Bacillati</taxon>
        <taxon>Actinomycetota</taxon>
        <taxon>Actinomycetes</taxon>
        <taxon>Jatrophihabitantales</taxon>
        <taxon>Jatrophihabitantaceae</taxon>
        <taxon>Jatrophihabitans</taxon>
    </lineage>
</organism>
<gene>
    <name evidence="3" type="ORF">M6D93_01445</name>
</gene>
<dbReference type="InterPro" id="IPR029068">
    <property type="entry name" value="Glyas_Bleomycin-R_OHBP_Dase"/>
</dbReference>
<evidence type="ECO:0000313" key="3">
    <source>
        <dbReference type="EMBL" id="UQX88679.1"/>
    </source>
</evidence>
<sequence>MSVDLFAGIAVSDYPRAMAWYELLFGAAPSFFPNDREAVWEIAEHRYVYIETRPGDAGHAMHTLFVTDLTGWTTAISGRGLEAADQQDYSNGVRKVTYRDPDGNEFGFGGNVGRTSAPAGATETS</sequence>
<evidence type="ECO:0000313" key="4">
    <source>
        <dbReference type="Proteomes" id="UP001056336"/>
    </source>
</evidence>